<dbReference type="Pfam" id="PF06081">
    <property type="entry name" value="ArAE_1"/>
    <property type="match status" value="1"/>
</dbReference>
<reference evidence="7" key="1">
    <citation type="journal article" date="2014" name="Int. J. Syst. Evol. Microbiol.">
        <title>Complete genome sequence of Corynebacterium casei LMG S-19264T (=DSM 44701T), isolated from a smear-ripened cheese.</title>
        <authorList>
            <consortium name="US DOE Joint Genome Institute (JGI-PGF)"/>
            <person name="Walter F."/>
            <person name="Albersmeier A."/>
            <person name="Kalinowski J."/>
            <person name="Ruckert C."/>
        </authorList>
    </citation>
    <scope>NUCLEOTIDE SEQUENCE</scope>
    <source>
        <strain evidence="7">JCM 4834</strain>
    </source>
</reference>
<proteinExistence type="predicted"/>
<organism evidence="8 9">
    <name type="scientific">Streptomyces subrutilus</name>
    <dbReference type="NCBI Taxonomy" id="36818"/>
    <lineage>
        <taxon>Bacteria</taxon>
        <taxon>Bacillati</taxon>
        <taxon>Actinomycetota</taxon>
        <taxon>Actinomycetes</taxon>
        <taxon>Kitasatosporales</taxon>
        <taxon>Streptomycetaceae</taxon>
        <taxon>Streptomyces</taxon>
    </lineage>
</organism>
<accession>A0A5P2UV05</accession>
<evidence type="ECO:0000256" key="3">
    <source>
        <dbReference type="ARBA" id="ARBA00022692"/>
    </source>
</evidence>
<evidence type="ECO:0000313" key="8">
    <source>
        <dbReference type="EMBL" id="QEU82169.1"/>
    </source>
</evidence>
<protein>
    <submittedName>
        <fullName evidence="7">FUSC family protein</fullName>
    </submittedName>
</protein>
<dbReference type="RefSeq" id="WP_150521179.1">
    <property type="nucleotide sequence ID" value="NZ_BMVX01000032.1"/>
</dbReference>
<keyword evidence="5 6" id="KW-0472">Membrane</keyword>
<evidence type="ECO:0000256" key="4">
    <source>
        <dbReference type="ARBA" id="ARBA00022989"/>
    </source>
</evidence>
<name>A0A5P2UV05_9ACTN</name>
<dbReference type="EMBL" id="CP023701">
    <property type="protein sequence ID" value="QEU82169.1"/>
    <property type="molecule type" value="Genomic_DNA"/>
</dbReference>
<keyword evidence="9" id="KW-1185">Reference proteome</keyword>
<sequence>MPEWKQVPAAARSAVSETADYVRRGVRGQGSERDDLLLGAKTVVAAMAAWMLARYFLPVAVATFAPFTALVTLQTTVYRSVRDCAQYLLAMTAGAALAAALAAAVGIHGWTFGLLTLIALAVGRVRRLGAYGTQVAIVGFFAFSSGQGRIDYIGHLVASVVIGAACGLTAHLVLAPARHTRHRQEAVAELHTGIRQRVGTLADVFEADVPDDGDDSAGDGRPDRVRRLRRDWRRLSDEADRVRHTLDAEAENSRLNPRRSVDDAHEALPRARTALDTAQRCLDHIRSVSRSLDHALDSGELDTVPAAFRTAYASLLRTAATAMEQVGRTGRTEPQHLDELLDRTAAELDRAQRAARPGPDTRPAVSTLQGTLLTDAGRLVAELRQGHRALDPAA</sequence>
<evidence type="ECO:0000256" key="6">
    <source>
        <dbReference type="SAM" id="Phobius"/>
    </source>
</evidence>
<feature type="transmembrane region" description="Helical" evidence="6">
    <location>
        <begin position="55"/>
        <end position="73"/>
    </location>
</feature>
<keyword evidence="4 6" id="KW-1133">Transmembrane helix</keyword>
<gene>
    <name evidence="8" type="ORF">CP968_31345</name>
    <name evidence="7" type="ORF">GCM10010371_60340</name>
</gene>
<comment type="subcellular location">
    <subcellularLocation>
        <location evidence="1">Cell membrane</location>
        <topology evidence="1">Multi-pass membrane protein</topology>
    </subcellularLocation>
</comment>
<feature type="transmembrane region" description="Helical" evidence="6">
    <location>
        <begin position="128"/>
        <end position="146"/>
    </location>
</feature>
<keyword evidence="2" id="KW-1003">Cell membrane</keyword>
<evidence type="ECO:0000256" key="2">
    <source>
        <dbReference type="ARBA" id="ARBA00022475"/>
    </source>
</evidence>
<evidence type="ECO:0000313" key="9">
    <source>
        <dbReference type="Proteomes" id="UP000326831"/>
    </source>
</evidence>
<dbReference type="InterPro" id="IPR010343">
    <property type="entry name" value="ArAE_1"/>
</dbReference>
<keyword evidence="3 6" id="KW-0812">Transmembrane</keyword>
<evidence type="ECO:0000256" key="5">
    <source>
        <dbReference type="ARBA" id="ARBA00023136"/>
    </source>
</evidence>
<evidence type="ECO:0000256" key="1">
    <source>
        <dbReference type="ARBA" id="ARBA00004651"/>
    </source>
</evidence>
<reference evidence="7" key="3">
    <citation type="submission" date="2020-09" db="EMBL/GenBank/DDBJ databases">
        <authorList>
            <person name="Sun Q."/>
            <person name="Ohkuma M."/>
        </authorList>
    </citation>
    <scope>NUCLEOTIDE SEQUENCE</scope>
    <source>
        <strain evidence="7">JCM 4834</strain>
    </source>
</reference>
<feature type="transmembrane region" description="Helical" evidence="6">
    <location>
        <begin position="152"/>
        <end position="174"/>
    </location>
</feature>
<dbReference type="Proteomes" id="UP000634660">
    <property type="component" value="Unassembled WGS sequence"/>
</dbReference>
<dbReference type="GO" id="GO:0005886">
    <property type="term" value="C:plasma membrane"/>
    <property type="evidence" value="ECO:0007669"/>
    <property type="project" value="UniProtKB-SubCell"/>
</dbReference>
<dbReference type="EMBL" id="BMVX01000032">
    <property type="protein sequence ID" value="GGZ92438.1"/>
    <property type="molecule type" value="Genomic_DNA"/>
</dbReference>
<dbReference type="AlphaFoldDB" id="A0A5P2UV05"/>
<feature type="transmembrane region" description="Helical" evidence="6">
    <location>
        <begin position="93"/>
        <end position="121"/>
    </location>
</feature>
<dbReference type="KEGG" id="ssub:CP968_31345"/>
<evidence type="ECO:0000313" key="7">
    <source>
        <dbReference type="EMBL" id="GGZ92438.1"/>
    </source>
</evidence>
<reference evidence="8 9" key="2">
    <citation type="submission" date="2017-09" db="EMBL/GenBank/DDBJ databases">
        <authorList>
            <person name="Lee N."/>
            <person name="Cho B.-K."/>
        </authorList>
    </citation>
    <scope>NUCLEOTIDE SEQUENCE [LARGE SCALE GENOMIC DNA]</scope>
    <source>
        <strain evidence="8 9">ATCC 27467</strain>
    </source>
</reference>
<dbReference type="OrthoDB" id="4458428at2"/>
<dbReference type="Proteomes" id="UP000326831">
    <property type="component" value="Chromosome"/>
</dbReference>